<keyword evidence="2 8" id="KW-0645">Protease</keyword>
<comment type="caution">
    <text evidence="13">The sequence shown here is derived from an EMBL/GenBank/DDBJ whole genome shotgun (WGS) entry which is preliminary data.</text>
</comment>
<evidence type="ECO:0008006" key="15">
    <source>
        <dbReference type="Google" id="ProtNLM"/>
    </source>
</evidence>
<dbReference type="EMBL" id="JAGYWB010000019">
    <property type="protein sequence ID" value="KAI0488807.1"/>
    <property type="molecule type" value="Genomic_DNA"/>
</dbReference>
<dbReference type="InterPro" id="IPR010259">
    <property type="entry name" value="S8pro/Inhibitor_I9"/>
</dbReference>
<dbReference type="PROSITE" id="PS51892">
    <property type="entry name" value="SUBTILASE"/>
    <property type="match status" value="1"/>
</dbReference>
<dbReference type="Gene3D" id="3.40.50.200">
    <property type="entry name" value="Peptidase S8/S53 domain"/>
    <property type="match status" value="1"/>
</dbReference>
<dbReference type="InterPro" id="IPR015500">
    <property type="entry name" value="Peptidase_S8_subtilisin-rel"/>
</dbReference>
<dbReference type="PROSITE" id="PS51257">
    <property type="entry name" value="PROKAR_LIPOPROTEIN"/>
    <property type="match status" value="1"/>
</dbReference>
<dbReference type="InterPro" id="IPR045051">
    <property type="entry name" value="SBT"/>
</dbReference>
<evidence type="ECO:0000256" key="8">
    <source>
        <dbReference type="PROSITE-ProRule" id="PRU01240"/>
    </source>
</evidence>
<protein>
    <recommendedName>
        <fullName evidence="15">Subtilisin-like protease SBT5.3</fullName>
    </recommendedName>
</protein>
<dbReference type="InterPro" id="IPR046450">
    <property type="entry name" value="PA_dom_sf"/>
</dbReference>
<evidence type="ECO:0000256" key="5">
    <source>
        <dbReference type="ARBA" id="ARBA00022825"/>
    </source>
</evidence>
<dbReference type="CDD" id="cd02120">
    <property type="entry name" value="PA_subtilisin_like"/>
    <property type="match status" value="1"/>
</dbReference>
<reference evidence="13" key="1">
    <citation type="journal article" date="2022" name="Front. Genet.">
        <title>Chromosome-Scale Assembly of the Dendrobium nobile Genome Provides Insights Into the Molecular Mechanism of the Biosynthesis of the Medicinal Active Ingredient of Dendrobium.</title>
        <authorList>
            <person name="Xu Q."/>
            <person name="Niu S.-C."/>
            <person name="Li K.-L."/>
            <person name="Zheng P.-J."/>
            <person name="Zhang X.-J."/>
            <person name="Jia Y."/>
            <person name="Liu Y."/>
            <person name="Niu Y.-X."/>
            <person name="Yu L.-H."/>
            <person name="Chen D.-F."/>
            <person name="Zhang G.-Q."/>
        </authorList>
    </citation>
    <scope>NUCLEOTIDE SEQUENCE</scope>
    <source>
        <tissue evidence="13">Leaf</tissue>
    </source>
</reference>
<dbReference type="SUPFAM" id="SSF52743">
    <property type="entry name" value="Subtilisin-like"/>
    <property type="match status" value="1"/>
</dbReference>
<evidence type="ECO:0000259" key="9">
    <source>
        <dbReference type="Pfam" id="PF00082"/>
    </source>
</evidence>
<dbReference type="SUPFAM" id="SSF54897">
    <property type="entry name" value="Protease propeptides/inhibitors"/>
    <property type="match status" value="1"/>
</dbReference>
<evidence type="ECO:0000259" key="12">
    <source>
        <dbReference type="Pfam" id="PF17766"/>
    </source>
</evidence>
<evidence type="ECO:0000256" key="4">
    <source>
        <dbReference type="ARBA" id="ARBA00022801"/>
    </source>
</evidence>
<dbReference type="GO" id="GO:0004252">
    <property type="term" value="F:serine-type endopeptidase activity"/>
    <property type="evidence" value="ECO:0007669"/>
    <property type="project" value="UniProtKB-UniRule"/>
</dbReference>
<dbReference type="FunFam" id="2.60.40.2310:FF:000001">
    <property type="entry name" value="Subtilisin-like protease SBT1.5"/>
    <property type="match status" value="1"/>
</dbReference>
<dbReference type="InterPro" id="IPR036852">
    <property type="entry name" value="Peptidase_S8/S53_dom_sf"/>
</dbReference>
<feature type="domain" description="PA" evidence="10">
    <location>
        <begin position="410"/>
        <end position="483"/>
    </location>
</feature>
<dbReference type="InterPro" id="IPR041469">
    <property type="entry name" value="Subtilisin-like_FN3"/>
</dbReference>
<dbReference type="Pfam" id="PF17766">
    <property type="entry name" value="fn3_6"/>
    <property type="match status" value="1"/>
</dbReference>
<evidence type="ECO:0000256" key="6">
    <source>
        <dbReference type="ARBA" id="ARBA00023180"/>
    </source>
</evidence>
<dbReference type="SMR" id="A0A8T3A3N4"/>
<evidence type="ECO:0000313" key="14">
    <source>
        <dbReference type="Proteomes" id="UP000829196"/>
    </source>
</evidence>
<keyword evidence="5 8" id="KW-0720">Serine protease</keyword>
<feature type="domain" description="Inhibitor I9" evidence="11">
    <location>
        <begin position="45"/>
        <end position="130"/>
    </location>
</feature>
<accession>A0A8T3A3N4</accession>
<dbReference type="AlphaFoldDB" id="A0A8T3A3N4"/>
<dbReference type="InterPro" id="IPR000209">
    <property type="entry name" value="Peptidase_S8/S53_dom"/>
</dbReference>
<feature type="active site" description="Charge relay system" evidence="7 8">
    <location>
        <position position="167"/>
    </location>
</feature>
<dbReference type="PANTHER" id="PTHR10795">
    <property type="entry name" value="PROPROTEIN CONVERTASE SUBTILISIN/KEXIN"/>
    <property type="match status" value="1"/>
</dbReference>
<dbReference type="PRINTS" id="PR00723">
    <property type="entry name" value="SUBTILISIN"/>
</dbReference>
<feature type="domain" description="Subtilisin-like protease fibronectin type-III" evidence="12">
    <location>
        <begin position="682"/>
        <end position="777"/>
    </location>
</feature>
<dbReference type="FunFam" id="3.40.50.200:FF:000006">
    <property type="entry name" value="Subtilisin-like protease SBT1.5"/>
    <property type="match status" value="1"/>
</dbReference>
<dbReference type="InterPro" id="IPR003137">
    <property type="entry name" value="PA_domain"/>
</dbReference>
<evidence type="ECO:0000256" key="1">
    <source>
        <dbReference type="ARBA" id="ARBA00011073"/>
    </source>
</evidence>
<dbReference type="GO" id="GO:0006508">
    <property type="term" value="P:proteolysis"/>
    <property type="evidence" value="ECO:0007669"/>
    <property type="project" value="UniProtKB-KW"/>
</dbReference>
<dbReference type="SUPFAM" id="SSF52025">
    <property type="entry name" value="PA domain"/>
    <property type="match status" value="1"/>
</dbReference>
<dbReference type="InterPro" id="IPR023828">
    <property type="entry name" value="Peptidase_S8_Ser-AS"/>
</dbReference>
<proteinExistence type="inferred from homology"/>
<evidence type="ECO:0000256" key="3">
    <source>
        <dbReference type="ARBA" id="ARBA00022729"/>
    </source>
</evidence>
<feature type="active site" description="Charge relay system" evidence="7 8">
    <location>
        <position position="568"/>
    </location>
</feature>
<evidence type="ECO:0000259" key="10">
    <source>
        <dbReference type="Pfam" id="PF02225"/>
    </source>
</evidence>
<dbReference type="Pfam" id="PF02225">
    <property type="entry name" value="PA"/>
    <property type="match status" value="1"/>
</dbReference>
<dbReference type="PROSITE" id="PS00138">
    <property type="entry name" value="SUBTILASE_SER"/>
    <property type="match status" value="1"/>
</dbReference>
<feature type="domain" description="Peptidase S8/S53" evidence="9">
    <location>
        <begin position="158"/>
        <end position="609"/>
    </location>
</feature>
<sequence>MVRRFRFPESGREEMEIKMMRAPSALLTFLISACLLLPVFASNKVYIVYLGGHYHGKDAAAEDFNRATNFHKEFLGYFFESKEKAQQAIVHSFTKHINGFAAYLDEEQAAQISKHPDVISVFPNQLKQLHTTRTWDFVGLERNGIVPPDSIWTKANYGKDVIIAHLDTGVWPESASFSNDGMGEIPGKWKGSCHKSGVLCNRKLIGAKYFDKGYKAMVGIPFNVSIGTTRDTHGHGTHTLSTAGGNFVPNASLFGFASGTAKGGSPAAHVASYKVCWEFGCTASDILAGFDEAIHDGVDVLSVSVGGHSLDYFNDSIAIGSFHAMLNGIAVVCSAGNDGPDKASVLNSAPWVTTVAASSLDRDFTNFVTLSNKRQIFGKSKTGWGLPSKKLYPLIYSFDAKADNVSRNDARLCRLGSLDPLKAKGKIVICLGGGINRIVKSLLVHNAGGVGMIHAIDDDMDDGYVASHIIPATMISHKIGLRLKFFVKSNKFLRGTISPGKTVIGVKPAPMVAAFSSRGPNHLTPQVLKPDITAPGIDVLASNTEAVPVSEPMYDSRRWPFKLLSGTSMSCPHVAGIIGLLRKIYPHWSSAAIRSAIMTTARTRDNIGKPMKVQGTLRKATPFAYGSGHIQPNDAMDPGLVYDLGIDDYMDFLCALGFNSTQSLKLLGKPYKCSKKKTVMENLNYPSFAIPSLKKTMTVTRTVKNVGSPGTYTARIKAPEGILVSVKPQVLQFKEIGEEKKFKLYFESTEGRVRKGYSFGVLIWSDGIHYVRSPMAVKANS</sequence>
<gene>
    <name evidence="13" type="ORF">KFK09_028646</name>
</gene>
<evidence type="ECO:0000256" key="2">
    <source>
        <dbReference type="ARBA" id="ARBA00022670"/>
    </source>
</evidence>
<dbReference type="CDD" id="cd04852">
    <property type="entry name" value="Peptidases_S8_3"/>
    <property type="match status" value="1"/>
</dbReference>
<feature type="active site" description="Charge relay system" evidence="7 8">
    <location>
        <position position="235"/>
    </location>
</feature>
<dbReference type="InterPro" id="IPR034197">
    <property type="entry name" value="Peptidases_S8_3"/>
</dbReference>
<dbReference type="Pfam" id="PF05922">
    <property type="entry name" value="Inhibitor_I9"/>
    <property type="match status" value="1"/>
</dbReference>
<keyword evidence="14" id="KW-1185">Reference proteome</keyword>
<keyword evidence="4 8" id="KW-0378">Hydrolase</keyword>
<dbReference type="Gene3D" id="3.50.30.30">
    <property type="match status" value="1"/>
</dbReference>
<keyword evidence="6" id="KW-0325">Glycoprotein</keyword>
<evidence type="ECO:0000313" key="13">
    <source>
        <dbReference type="EMBL" id="KAI0488807.1"/>
    </source>
</evidence>
<organism evidence="13 14">
    <name type="scientific">Dendrobium nobile</name>
    <name type="common">Orchid</name>
    <dbReference type="NCBI Taxonomy" id="94219"/>
    <lineage>
        <taxon>Eukaryota</taxon>
        <taxon>Viridiplantae</taxon>
        <taxon>Streptophyta</taxon>
        <taxon>Embryophyta</taxon>
        <taxon>Tracheophyta</taxon>
        <taxon>Spermatophyta</taxon>
        <taxon>Magnoliopsida</taxon>
        <taxon>Liliopsida</taxon>
        <taxon>Asparagales</taxon>
        <taxon>Orchidaceae</taxon>
        <taxon>Epidendroideae</taxon>
        <taxon>Malaxideae</taxon>
        <taxon>Dendrobiinae</taxon>
        <taxon>Dendrobium</taxon>
    </lineage>
</organism>
<name>A0A8T3A3N4_DENNO</name>
<dbReference type="Proteomes" id="UP000829196">
    <property type="component" value="Unassembled WGS sequence"/>
</dbReference>
<dbReference type="InterPro" id="IPR037045">
    <property type="entry name" value="S8pro/Inhibitor_I9_sf"/>
</dbReference>
<dbReference type="Gene3D" id="2.60.40.2310">
    <property type="match status" value="1"/>
</dbReference>
<comment type="similarity">
    <text evidence="1 8">Belongs to the peptidase S8 family.</text>
</comment>
<dbReference type="Pfam" id="PF00082">
    <property type="entry name" value="Peptidase_S8"/>
    <property type="match status" value="1"/>
</dbReference>
<keyword evidence="3" id="KW-0732">Signal</keyword>
<dbReference type="Gene3D" id="3.30.70.80">
    <property type="entry name" value="Peptidase S8 propeptide/proteinase inhibitor I9"/>
    <property type="match status" value="1"/>
</dbReference>
<evidence type="ECO:0000256" key="7">
    <source>
        <dbReference type="PIRSR" id="PIRSR615500-1"/>
    </source>
</evidence>
<dbReference type="OrthoDB" id="206201at2759"/>
<dbReference type="FunFam" id="3.30.70.80:FF:000002">
    <property type="entry name" value="Subtilisin-like protease SBT5.3"/>
    <property type="match status" value="1"/>
</dbReference>
<evidence type="ECO:0000259" key="11">
    <source>
        <dbReference type="Pfam" id="PF05922"/>
    </source>
</evidence>